<comment type="subcellular location">
    <subcellularLocation>
        <location evidence="1">Secreted</location>
    </subcellularLocation>
</comment>
<reference evidence="5 6" key="1">
    <citation type="submission" date="2023-10" db="EMBL/GenBank/DDBJ databases">
        <title>Chromosome-scale genome assembly provides insights into flower coloration mechanisms of Canna indica.</title>
        <authorList>
            <person name="Li C."/>
        </authorList>
    </citation>
    <scope>NUCLEOTIDE SEQUENCE [LARGE SCALE GENOMIC DNA]</scope>
    <source>
        <tissue evidence="5">Flower</tissue>
    </source>
</reference>
<dbReference type="InterPro" id="IPR039271">
    <property type="entry name" value="Kiwellin-like"/>
</dbReference>
<dbReference type="SUPFAM" id="SSF50685">
    <property type="entry name" value="Barwin-like endoglucanases"/>
    <property type="match status" value="1"/>
</dbReference>
<evidence type="ECO:0000256" key="2">
    <source>
        <dbReference type="ARBA" id="ARBA00005592"/>
    </source>
</evidence>
<dbReference type="GO" id="GO:0005576">
    <property type="term" value="C:extracellular region"/>
    <property type="evidence" value="ECO:0007669"/>
    <property type="project" value="UniProtKB-SubCell"/>
</dbReference>
<dbReference type="AlphaFoldDB" id="A0AAQ3KEG8"/>
<dbReference type="Gene3D" id="2.40.40.10">
    <property type="entry name" value="RlpA-like domain"/>
    <property type="match status" value="1"/>
</dbReference>
<evidence type="ECO:0000256" key="3">
    <source>
        <dbReference type="ARBA" id="ARBA00022525"/>
    </source>
</evidence>
<protein>
    <submittedName>
        <fullName evidence="5">Uncharacterized protein</fullName>
    </submittedName>
</protein>
<dbReference type="EMBL" id="CP136894">
    <property type="protein sequence ID" value="WOL07075.1"/>
    <property type="molecule type" value="Genomic_DNA"/>
</dbReference>
<evidence type="ECO:0000256" key="1">
    <source>
        <dbReference type="ARBA" id="ARBA00004613"/>
    </source>
</evidence>
<evidence type="ECO:0000313" key="5">
    <source>
        <dbReference type="EMBL" id="WOL07075.1"/>
    </source>
</evidence>
<organism evidence="5 6">
    <name type="scientific">Canna indica</name>
    <name type="common">Indian-shot</name>
    <dbReference type="NCBI Taxonomy" id="4628"/>
    <lineage>
        <taxon>Eukaryota</taxon>
        <taxon>Viridiplantae</taxon>
        <taxon>Streptophyta</taxon>
        <taxon>Embryophyta</taxon>
        <taxon>Tracheophyta</taxon>
        <taxon>Spermatophyta</taxon>
        <taxon>Magnoliopsida</taxon>
        <taxon>Liliopsida</taxon>
        <taxon>Zingiberales</taxon>
        <taxon>Cannaceae</taxon>
        <taxon>Canna</taxon>
    </lineage>
</organism>
<evidence type="ECO:0000313" key="6">
    <source>
        <dbReference type="Proteomes" id="UP001327560"/>
    </source>
</evidence>
<dbReference type="PANTHER" id="PTHR33191">
    <property type="entry name" value="RIPENING-RELATED PROTEIN 2-RELATED"/>
    <property type="match status" value="1"/>
</dbReference>
<dbReference type="InterPro" id="IPR036908">
    <property type="entry name" value="RlpA-like_sf"/>
</dbReference>
<keyword evidence="6" id="KW-1185">Reference proteome</keyword>
<sequence>MADSLASPVIVLHVCEGICLRYPLAEPCATSGYLRAESRNCTDPSCCKDGVMYPQFRCSPPVTANTPARMIISSFAAGGDGGGAAECDGNFYTDDQMVVSMSTGWYDGGGRCHSNITIDANGRSVSAMVVDECDSVNGCVPDENFQPPCANNVIVASPLVWRALAIPDAVGDYNVTWSDA</sequence>
<dbReference type="Proteomes" id="UP001327560">
    <property type="component" value="Chromosome 5"/>
</dbReference>
<dbReference type="Pfam" id="PF24300">
    <property type="entry name" value="KWL1"/>
    <property type="match status" value="1"/>
</dbReference>
<comment type="similarity">
    <text evidence="2">Belongs to the kiwellin family.</text>
</comment>
<proteinExistence type="inferred from homology"/>
<gene>
    <name evidence="5" type="ORF">Cni_G15811</name>
</gene>
<dbReference type="CDD" id="cd22270">
    <property type="entry name" value="DPBB_kiwellin-like"/>
    <property type="match status" value="1"/>
</dbReference>
<accession>A0AAQ3KEG8</accession>
<name>A0AAQ3KEG8_9LILI</name>
<keyword evidence="4" id="KW-0732">Signal</keyword>
<dbReference type="PANTHER" id="PTHR33191:SF58">
    <property type="entry name" value="RIPENING-RELATED PROTEIN 1"/>
    <property type="match status" value="1"/>
</dbReference>
<keyword evidence="3" id="KW-0964">Secreted</keyword>
<evidence type="ECO:0000256" key="4">
    <source>
        <dbReference type="ARBA" id="ARBA00022729"/>
    </source>
</evidence>